<reference evidence="2" key="1">
    <citation type="submission" date="2021-03" db="EMBL/GenBank/DDBJ databases">
        <title>Revisited historic fungal species revealed as producer of novel bioactive compounds through whole genome sequencing and comparative genomics.</title>
        <authorList>
            <person name="Vignolle G.A."/>
            <person name="Hochenegger N."/>
            <person name="Mach R.L."/>
            <person name="Mach-Aigner A.R."/>
            <person name="Javad Rahimi M."/>
            <person name="Salim K.A."/>
            <person name="Chan C.M."/>
            <person name="Lim L.B.L."/>
            <person name="Cai F."/>
            <person name="Druzhinina I.S."/>
            <person name="U'Ren J.M."/>
            <person name="Derntl C."/>
        </authorList>
    </citation>
    <scope>NUCLEOTIDE SEQUENCE</scope>
    <source>
        <strain evidence="2">TUCIM 5799</strain>
    </source>
</reference>
<dbReference type="AlphaFoldDB" id="A0A9Q0ASN8"/>
<keyword evidence="3" id="KW-1185">Reference proteome</keyword>
<protein>
    <recommendedName>
        <fullName evidence="4">Indole-diterpene biosynthesis protein PaxU</fullName>
    </recommendedName>
</protein>
<dbReference type="InterPro" id="IPR008547">
    <property type="entry name" value="DUF829_TMEM53"/>
</dbReference>
<name>A0A9Q0ASN8_9PEZI</name>
<keyword evidence="1" id="KW-0472">Membrane</keyword>
<organism evidence="2 3">
    <name type="scientific">Neoarthrinium moseri</name>
    <dbReference type="NCBI Taxonomy" id="1658444"/>
    <lineage>
        <taxon>Eukaryota</taxon>
        <taxon>Fungi</taxon>
        <taxon>Dikarya</taxon>
        <taxon>Ascomycota</taxon>
        <taxon>Pezizomycotina</taxon>
        <taxon>Sordariomycetes</taxon>
        <taxon>Xylariomycetidae</taxon>
        <taxon>Amphisphaeriales</taxon>
        <taxon>Apiosporaceae</taxon>
        <taxon>Neoarthrinium</taxon>
    </lineage>
</organism>
<proteinExistence type="predicted"/>
<keyword evidence="1" id="KW-0812">Transmembrane</keyword>
<dbReference type="InterPro" id="IPR029058">
    <property type="entry name" value="AB_hydrolase_fold"/>
</dbReference>
<dbReference type="EMBL" id="JAFIMR010000008">
    <property type="protein sequence ID" value="KAI1875142.1"/>
    <property type="molecule type" value="Genomic_DNA"/>
</dbReference>
<evidence type="ECO:0008006" key="4">
    <source>
        <dbReference type="Google" id="ProtNLM"/>
    </source>
</evidence>
<feature type="transmembrane region" description="Helical" evidence="1">
    <location>
        <begin position="181"/>
        <end position="202"/>
    </location>
</feature>
<dbReference type="Proteomes" id="UP000829685">
    <property type="component" value="Unassembled WGS sequence"/>
</dbReference>
<dbReference type="OrthoDB" id="77878at2759"/>
<keyword evidence="1" id="KW-1133">Transmembrane helix</keyword>
<gene>
    <name evidence="2" type="ORF">JX265_004200</name>
</gene>
<comment type="caution">
    <text evidence="2">The sequence shown here is derived from an EMBL/GenBank/DDBJ whole genome shotgun (WGS) entry which is preliminary data.</text>
</comment>
<dbReference type="PANTHER" id="PTHR12265:SF14">
    <property type="entry name" value="INDOLE-DITERPENE BIOSYNTHESIS PROTEIN PAXU"/>
    <property type="match status" value="1"/>
</dbReference>
<evidence type="ECO:0000313" key="2">
    <source>
        <dbReference type="EMBL" id="KAI1875142.1"/>
    </source>
</evidence>
<accession>A0A9Q0ASN8</accession>
<dbReference type="PANTHER" id="PTHR12265">
    <property type="entry name" value="TRANSMEMBRANE PROTEIN 53"/>
    <property type="match status" value="1"/>
</dbReference>
<dbReference type="Pfam" id="PF05705">
    <property type="entry name" value="DUF829"/>
    <property type="match status" value="1"/>
</dbReference>
<feature type="transmembrane region" description="Helical" evidence="1">
    <location>
        <begin position="63"/>
        <end position="84"/>
    </location>
</feature>
<evidence type="ECO:0000256" key="1">
    <source>
        <dbReference type="SAM" id="Phobius"/>
    </source>
</evidence>
<evidence type="ECO:0000313" key="3">
    <source>
        <dbReference type="Proteomes" id="UP000829685"/>
    </source>
</evidence>
<dbReference type="SUPFAM" id="SSF53474">
    <property type="entry name" value="alpha/beta-Hydrolases"/>
    <property type="match status" value="2"/>
</dbReference>
<sequence>MADTKNRSRFPGFIKLSDQVYLRPADDTNNTAVISGSPDPTTILLYAWGDAQPKHIAKYISGYLALFPNARLLIVLGPMIKMFYKSHEQRSKGMEVVLNAMQGAESAEERVLVHAMSNTGGVNYAATLNAYSQRYPGGSPLVHTLSVFDSTPGSSSFFANLGPWSRAMAIGAASWFPGPLFIMQAFAIIFLLVTHGVMFALGHSSPAVFSTKAINNPELEDKAAARLYLYSKSDEIINWEAVEEHAAEAKGKGFQVDLERFEETPHVGHLRAHPEKYWAAVRGAWHRASSRK</sequence>